<reference evidence="5" key="1">
    <citation type="journal article" date="2015" name="PLoS ONE">
        <title>Comprehensive Evaluation of Toxoplasma gondii VEG and Neospora caninum LIV Genomes with Tachyzoite Stage Transcriptome and Proteome Defines Novel Transcript Features.</title>
        <authorList>
            <person name="Ramaprasad A."/>
            <person name="Mourier T."/>
            <person name="Naeem R."/>
            <person name="Malas T.B."/>
            <person name="Moussa E."/>
            <person name="Panigrahi A."/>
            <person name="Vermont S.J."/>
            <person name="Otto T.D."/>
            <person name="Wastling J."/>
            <person name="Pain A."/>
        </authorList>
    </citation>
    <scope>NUCLEOTIDE SEQUENCE</scope>
    <source>
        <strain evidence="5">Liverpool</strain>
    </source>
</reference>
<dbReference type="AlphaFoldDB" id="A0A0F7UKK5"/>
<comment type="similarity">
    <text evidence="1">Belongs to the phosducin family.</text>
</comment>
<sequence>MSTTNPEIRETEWDALQRKFGNLPKLPDVVTEEQLTREVVDAAEKVDTLASKSLRELDALEDEVEEDVLEKYRRKRLEEIQRKQKLERFGDVFHLSKDDFVEEVTRASEVDPLQAGGVRSSSGDSDSSDDDDSVRSERIGCFSSTRSDSRKAKKSGTWVVVHLYQNAIPACKALNEILPQLAQRHREIKFMKGIATDIIPNYPDSKVPTLLLYFGGTCRAQVVGLQKEWAEEGDATRKLATLQGLERFLAKYGVLNSGDTGCRDESDGDSSEEESRRGARHLRISYGQSGGKSRARDDESDEEKERTRNKGYSSVGFDNKIQRGY</sequence>
<dbReference type="PANTHER" id="PTHR45809:SF3">
    <property type="entry name" value="VIRAL IAP-ASSOCIATED FACTOR HOMOLOG"/>
    <property type="match status" value="1"/>
</dbReference>
<organism evidence="5">
    <name type="scientific">Neospora caninum (strain Liverpool)</name>
    <dbReference type="NCBI Taxonomy" id="572307"/>
    <lineage>
        <taxon>Eukaryota</taxon>
        <taxon>Sar</taxon>
        <taxon>Alveolata</taxon>
        <taxon>Apicomplexa</taxon>
        <taxon>Conoidasida</taxon>
        <taxon>Coccidia</taxon>
        <taxon>Eucoccidiorida</taxon>
        <taxon>Eimeriorina</taxon>
        <taxon>Sarcocystidae</taxon>
        <taxon>Neospora</taxon>
    </lineage>
</organism>
<protein>
    <submittedName>
        <fullName evidence="5">AFR552Cp, related</fullName>
    </submittedName>
</protein>
<dbReference type="GO" id="GO:0005737">
    <property type="term" value="C:cytoplasm"/>
    <property type="evidence" value="ECO:0007669"/>
    <property type="project" value="TreeGrafter"/>
</dbReference>
<accession>A0A0F7UKK5</accession>
<evidence type="ECO:0000256" key="1">
    <source>
        <dbReference type="ARBA" id="ARBA00009686"/>
    </source>
</evidence>
<evidence type="ECO:0000313" key="5">
    <source>
        <dbReference type="EMBL" id="CEL70629.1"/>
    </source>
</evidence>
<feature type="domain" description="Phosducin" evidence="4">
    <location>
        <begin position="153"/>
        <end position="256"/>
    </location>
</feature>
<dbReference type="InterPro" id="IPR051498">
    <property type="entry name" value="Phosducin-like_chap/apop_reg"/>
</dbReference>
<keyword evidence="2" id="KW-0175">Coiled coil</keyword>
<evidence type="ECO:0000259" key="4">
    <source>
        <dbReference type="Pfam" id="PF02114"/>
    </source>
</evidence>
<dbReference type="InterPro" id="IPR024253">
    <property type="entry name" value="Phosducin_thioredoxin-like_dom"/>
</dbReference>
<feature type="region of interest" description="Disordered" evidence="3">
    <location>
        <begin position="260"/>
        <end position="325"/>
    </location>
</feature>
<name>A0A0F7UKK5_NEOCL</name>
<gene>
    <name evidence="5" type="ORF">BN1204_063120</name>
</gene>
<feature type="region of interest" description="Disordered" evidence="3">
    <location>
        <begin position="111"/>
        <end position="139"/>
    </location>
</feature>
<dbReference type="PANTHER" id="PTHR45809">
    <property type="entry name" value="VIRAL IAP-ASSOCIATED FACTOR HOMOLOG"/>
    <property type="match status" value="1"/>
</dbReference>
<dbReference type="SUPFAM" id="SSF52833">
    <property type="entry name" value="Thioredoxin-like"/>
    <property type="match status" value="1"/>
</dbReference>
<dbReference type="Pfam" id="PF02114">
    <property type="entry name" value="Phosducin"/>
    <property type="match status" value="1"/>
</dbReference>
<dbReference type="InterPro" id="IPR036249">
    <property type="entry name" value="Thioredoxin-like_sf"/>
</dbReference>
<dbReference type="EMBL" id="LN714487">
    <property type="protein sequence ID" value="CEL70629.1"/>
    <property type="molecule type" value="Genomic_DNA"/>
</dbReference>
<feature type="coiled-coil region" evidence="2">
    <location>
        <begin position="43"/>
        <end position="70"/>
    </location>
</feature>
<dbReference type="Gene3D" id="3.40.30.10">
    <property type="entry name" value="Glutaredoxin"/>
    <property type="match status" value="1"/>
</dbReference>
<evidence type="ECO:0000256" key="2">
    <source>
        <dbReference type="SAM" id="Coils"/>
    </source>
</evidence>
<evidence type="ECO:0000256" key="3">
    <source>
        <dbReference type="SAM" id="MobiDB-lite"/>
    </source>
</evidence>
<dbReference type="GO" id="GO:0006457">
    <property type="term" value="P:protein folding"/>
    <property type="evidence" value="ECO:0007669"/>
    <property type="project" value="TreeGrafter"/>
</dbReference>
<proteinExistence type="inferred from homology"/>